<accession>T1EJU7</accession>
<protein>
    <recommendedName>
        <fullName evidence="1">Egal-1 winged helix domain-containing protein</fullName>
    </recommendedName>
</protein>
<dbReference type="GeneID" id="20196847"/>
<dbReference type="Pfam" id="PF23713">
    <property type="entry name" value="WHD_Egal"/>
    <property type="match status" value="1"/>
</dbReference>
<evidence type="ECO:0000313" key="2">
    <source>
        <dbReference type="EMBL" id="ESO05201.1"/>
    </source>
</evidence>
<feature type="domain" description="Egal-1 winged helix" evidence="1">
    <location>
        <begin position="9"/>
        <end position="67"/>
    </location>
</feature>
<dbReference type="EMBL" id="KB096365">
    <property type="protein sequence ID" value="ESO05201.1"/>
    <property type="molecule type" value="Genomic_DNA"/>
</dbReference>
<dbReference type="KEGG" id="hro:HELRODRAFT_146810"/>
<dbReference type="RefSeq" id="XP_009016516.1">
    <property type="nucleotide sequence ID" value="XM_009018268.1"/>
</dbReference>
<dbReference type="Proteomes" id="UP000015101">
    <property type="component" value="Unassembled WGS sequence"/>
</dbReference>
<reference evidence="3" key="3">
    <citation type="submission" date="2015-06" db="UniProtKB">
        <authorList>
            <consortium name="EnsemblMetazoa"/>
        </authorList>
    </citation>
    <scope>IDENTIFICATION</scope>
</reference>
<sequence length="67" mass="7537">KMAEEASQKSMLYFLEVLMNSNKPITLTQLAGHFGRRSFSNEMRIAAGGNELGLRNLLSRYPSIFSI</sequence>
<dbReference type="CTD" id="20196847"/>
<dbReference type="EMBL" id="AMQM01003891">
    <property type="status" value="NOT_ANNOTATED_CDS"/>
    <property type="molecule type" value="Genomic_DNA"/>
</dbReference>
<evidence type="ECO:0000259" key="1">
    <source>
        <dbReference type="Pfam" id="PF23713"/>
    </source>
</evidence>
<dbReference type="EnsemblMetazoa" id="HelroT146810">
    <property type="protein sequence ID" value="HelroP146810"/>
    <property type="gene ID" value="HelroG146810"/>
</dbReference>
<evidence type="ECO:0000313" key="4">
    <source>
        <dbReference type="Proteomes" id="UP000015101"/>
    </source>
</evidence>
<evidence type="ECO:0000313" key="3">
    <source>
        <dbReference type="EnsemblMetazoa" id="HelroP146810"/>
    </source>
</evidence>
<dbReference type="InterPro" id="IPR056589">
    <property type="entry name" value="WH_Egal-1"/>
</dbReference>
<proteinExistence type="predicted"/>
<dbReference type="HOGENOM" id="CLU_2747320_0_0_1"/>
<dbReference type="STRING" id="6412.T1EJU7"/>
<reference evidence="2 4" key="2">
    <citation type="journal article" date="2013" name="Nature">
        <title>Insights into bilaterian evolution from three spiralian genomes.</title>
        <authorList>
            <person name="Simakov O."/>
            <person name="Marletaz F."/>
            <person name="Cho S.J."/>
            <person name="Edsinger-Gonzales E."/>
            <person name="Havlak P."/>
            <person name="Hellsten U."/>
            <person name="Kuo D.H."/>
            <person name="Larsson T."/>
            <person name="Lv J."/>
            <person name="Arendt D."/>
            <person name="Savage R."/>
            <person name="Osoegawa K."/>
            <person name="de Jong P."/>
            <person name="Grimwood J."/>
            <person name="Chapman J.A."/>
            <person name="Shapiro H."/>
            <person name="Aerts A."/>
            <person name="Otillar R.P."/>
            <person name="Terry A.Y."/>
            <person name="Boore J.L."/>
            <person name="Grigoriev I.V."/>
            <person name="Lindberg D.R."/>
            <person name="Seaver E.C."/>
            <person name="Weisblat D.A."/>
            <person name="Putnam N.H."/>
            <person name="Rokhsar D.S."/>
        </authorList>
    </citation>
    <scope>NUCLEOTIDE SEQUENCE</scope>
</reference>
<gene>
    <name evidence="3" type="primary">20196847</name>
    <name evidence="2" type="ORF">HELRODRAFT_146810</name>
</gene>
<reference evidence="4" key="1">
    <citation type="submission" date="2012-12" db="EMBL/GenBank/DDBJ databases">
        <authorList>
            <person name="Hellsten U."/>
            <person name="Grimwood J."/>
            <person name="Chapman J.A."/>
            <person name="Shapiro H."/>
            <person name="Aerts A."/>
            <person name="Otillar R.P."/>
            <person name="Terry A.Y."/>
            <person name="Boore J.L."/>
            <person name="Simakov O."/>
            <person name="Marletaz F."/>
            <person name="Cho S.-J."/>
            <person name="Edsinger-Gonzales E."/>
            <person name="Havlak P."/>
            <person name="Kuo D.-H."/>
            <person name="Larsson T."/>
            <person name="Lv J."/>
            <person name="Arendt D."/>
            <person name="Savage R."/>
            <person name="Osoegawa K."/>
            <person name="de Jong P."/>
            <person name="Lindberg D.R."/>
            <person name="Seaver E.C."/>
            <person name="Weisblat D.A."/>
            <person name="Putnam N.H."/>
            <person name="Grigoriev I.V."/>
            <person name="Rokhsar D.S."/>
        </authorList>
    </citation>
    <scope>NUCLEOTIDE SEQUENCE</scope>
</reference>
<dbReference type="InParanoid" id="T1EJU7"/>
<name>T1EJU7_HELRO</name>
<dbReference type="AlphaFoldDB" id="T1EJU7"/>
<dbReference type="OrthoDB" id="26838at2759"/>
<organism evidence="3 4">
    <name type="scientific">Helobdella robusta</name>
    <name type="common">Californian leech</name>
    <dbReference type="NCBI Taxonomy" id="6412"/>
    <lineage>
        <taxon>Eukaryota</taxon>
        <taxon>Metazoa</taxon>
        <taxon>Spiralia</taxon>
        <taxon>Lophotrochozoa</taxon>
        <taxon>Annelida</taxon>
        <taxon>Clitellata</taxon>
        <taxon>Hirudinea</taxon>
        <taxon>Rhynchobdellida</taxon>
        <taxon>Glossiphoniidae</taxon>
        <taxon>Helobdella</taxon>
    </lineage>
</organism>
<keyword evidence="4" id="KW-1185">Reference proteome</keyword>